<dbReference type="EMBL" id="LAZR01002324">
    <property type="protein sequence ID" value="KKN31495.1"/>
    <property type="molecule type" value="Genomic_DNA"/>
</dbReference>
<keyword evidence="1" id="KW-1133">Transmembrane helix</keyword>
<reference evidence="2" key="1">
    <citation type="journal article" date="2015" name="Nature">
        <title>Complex archaea that bridge the gap between prokaryotes and eukaryotes.</title>
        <authorList>
            <person name="Spang A."/>
            <person name="Saw J.H."/>
            <person name="Jorgensen S.L."/>
            <person name="Zaremba-Niedzwiedzka K."/>
            <person name="Martijn J."/>
            <person name="Lind A.E."/>
            <person name="van Eijk R."/>
            <person name="Schleper C."/>
            <person name="Guy L."/>
            <person name="Ettema T.J."/>
        </authorList>
    </citation>
    <scope>NUCLEOTIDE SEQUENCE</scope>
</reference>
<name>A0A0F9PI38_9ZZZZ</name>
<evidence type="ECO:0000313" key="2">
    <source>
        <dbReference type="EMBL" id="KKN31495.1"/>
    </source>
</evidence>
<proteinExistence type="predicted"/>
<keyword evidence="1" id="KW-0812">Transmembrane</keyword>
<organism evidence="2">
    <name type="scientific">marine sediment metagenome</name>
    <dbReference type="NCBI Taxonomy" id="412755"/>
    <lineage>
        <taxon>unclassified sequences</taxon>
        <taxon>metagenomes</taxon>
        <taxon>ecological metagenomes</taxon>
    </lineage>
</organism>
<evidence type="ECO:0000256" key="1">
    <source>
        <dbReference type="SAM" id="Phobius"/>
    </source>
</evidence>
<accession>A0A0F9PI38</accession>
<dbReference type="AlphaFoldDB" id="A0A0F9PI38"/>
<comment type="caution">
    <text evidence="2">The sequence shown here is derived from an EMBL/GenBank/DDBJ whole genome shotgun (WGS) entry which is preliminary data.</text>
</comment>
<protein>
    <submittedName>
        <fullName evidence="2">Uncharacterized protein</fullName>
    </submittedName>
</protein>
<sequence length="72" mass="8467">MKNDPKEAVGLSFQIPRLRIDIRMSEDSVYDAELIKAEYEYMKACKRGNNRGTFIVLWAIFCMALFLMLNMR</sequence>
<gene>
    <name evidence="2" type="ORF">LCGC14_0823240</name>
</gene>
<feature type="transmembrane region" description="Helical" evidence="1">
    <location>
        <begin position="52"/>
        <end position="71"/>
    </location>
</feature>
<keyword evidence="1" id="KW-0472">Membrane</keyword>